<feature type="region of interest" description="Disordered" evidence="1">
    <location>
        <begin position="1"/>
        <end position="96"/>
    </location>
</feature>
<evidence type="ECO:0000313" key="3">
    <source>
        <dbReference type="Proteomes" id="UP001157418"/>
    </source>
</evidence>
<dbReference type="AlphaFoldDB" id="A0AAU9N5M8"/>
<dbReference type="Proteomes" id="UP001157418">
    <property type="component" value="Unassembled WGS sequence"/>
</dbReference>
<gene>
    <name evidence="2" type="ORF">LVIROSA_LOCUS19962</name>
</gene>
<comment type="caution">
    <text evidence="2">The sequence shown here is derived from an EMBL/GenBank/DDBJ whole genome shotgun (WGS) entry which is preliminary data.</text>
</comment>
<name>A0AAU9N5M8_9ASTR</name>
<reference evidence="2 3" key="1">
    <citation type="submission" date="2022-01" db="EMBL/GenBank/DDBJ databases">
        <authorList>
            <person name="Xiong W."/>
            <person name="Schranz E."/>
        </authorList>
    </citation>
    <scope>NUCLEOTIDE SEQUENCE [LARGE SCALE GENOMIC DNA]</scope>
</reference>
<sequence>MTGATDRADTPAMLTASDEEPIEDIDEIDAGDTIGLDPSKPDYTPTEHASPVPSEPDYTLAEHGHISSDYESDEDEEDTTSSPEISPPLPTDGLCA</sequence>
<organism evidence="2 3">
    <name type="scientific">Lactuca virosa</name>
    <dbReference type="NCBI Taxonomy" id="75947"/>
    <lineage>
        <taxon>Eukaryota</taxon>
        <taxon>Viridiplantae</taxon>
        <taxon>Streptophyta</taxon>
        <taxon>Embryophyta</taxon>
        <taxon>Tracheophyta</taxon>
        <taxon>Spermatophyta</taxon>
        <taxon>Magnoliopsida</taxon>
        <taxon>eudicotyledons</taxon>
        <taxon>Gunneridae</taxon>
        <taxon>Pentapetalae</taxon>
        <taxon>asterids</taxon>
        <taxon>campanulids</taxon>
        <taxon>Asterales</taxon>
        <taxon>Asteraceae</taxon>
        <taxon>Cichorioideae</taxon>
        <taxon>Cichorieae</taxon>
        <taxon>Lactucinae</taxon>
        <taxon>Lactuca</taxon>
    </lineage>
</organism>
<proteinExistence type="predicted"/>
<feature type="compositionally biased region" description="Acidic residues" evidence="1">
    <location>
        <begin position="17"/>
        <end position="30"/>
    </location>
</feature>
<dbReference type="EMBL" id="CAKMRJ010003334">
    <property type="protein sequence ID" value="CAH1433367.1"/>
    <property type="molecule type" value="Genomic_DNA"/>
</dbReference>
<evidence type="ECO:0000256" key="1">
    <source>
        <dbReference type="SAM" id="MobiDB-lite"/>
    </source>
</evidence>
<accession>A0AAU9N5M8</accession>
<evidence type="ECO:0000313" key="2">
    <source>
        <dbReference type="EMBL" id="CAH1433367.1"/>
    </source>
</evidence>
<feature type="compositionally biased region" description="Acidic residues" evidence="1">
    <location>
        <begin position="70"/>
        <end position="79"/>
    </location>
</feature>
<keyword evidence="3" id="KW-1185">Reference proteome</keyword>
<protein>
    <submittedName>
        <fullName evidence="2">Uncharacterized protein</fullName>
    </submittedName>
</protein>